<evidence type="ECO:0000256" key="7">
    <source>
        <dbReference type="ARBA" id="ARBA00022695"/>
    </source>
</evidence>
<keyword evidence="4" id="KW-0285">Flavoprotein</keyword>
<dbReference type="Proteomes" id="UP000244867">
    <property type="component" value="Unassembled WGS sequence"/>
</dbReference>
<dbReference type="SUPFAM" id="SSF52374">
    <property type="entry name" value="Nucleotidylyl transferase"/>
    <property type="match status" value="1"/>
</dbReference>
<keyword evidence="7" id="KW-0548">Nucleotidyltransferase</keyword>
<dbReference type="UniPathway" id="UPA00277">
    <property type="reaction ID" value="UER00407"/>
</dbReference>
<evidence type="ECO:0000256" key="2">
    <source>
        <dbReference type="ARBA" id="ARBA00010214"/>
    </source>
</evidence>
<keyword evidence="6" id="KW-0808">Transferase</keyword>
<evidence type="ECO:0000256" key="11">
    <source>
        <dbReference type="ARBA" id="ARBA00049494"/>
    </source>
</evidence>
<keyword evidence="8" id="KW-0547">Nucleotide-binding</keyword>
<dbReference type="GO" id="GO:0008531">
    <property type="term" value="F:riboflavin kinase activity"/>
    <property type="evidence" value="ECO:0007669"/>
    <property type="project" value="TreeGrafter"/>
</dbReference>
<evidence type="ECO:0000313" key="14">
    <source>
        <dbReference type="Proteomes" id="UP000244867"/>
    </source>
</evidence>
<dbReference type="GO" id="GO:0003919">
    <property type="term" value="F:FMN adenylyltransferase activity"/>
    <property type="evidence" value="ECO:0007669"/>
    <property type="project" value="UniProtKB-EC"/>
</dbReference>
<evidence type="ECO:0000313" key="13">
    <source>
        <dbReference type="EMBL" id="PUA82263.1"/>
    </source>
</evidence>
<comment type="pathway">
    <text evidence="1">Cofactor biosynthesis; FAD biosynthesis; FAD from FMN: step 1/1.</text>
</comment>
<dbReference type="InterPro" id="IPR015864">
    <property type="entry name" value="FAD_synthase"/>
</dbReference>
<sequence>MTMLTTLAAPRHLTDWPERDLFDLGTVVTMGVFDGFHRGHQTLVERARVRAAQLRVPSVLLTFDPHPLLVTCPERAPRQLLTVEERVETALELGVDHVLVLPFDRRTAATPASDFVRLGLVERLRVRHVVVGANFRFGRRGAGDPDFLAEAGEWHGFDVDAVSLVEQGGQVCSSTAVRGLLADGDTASARELLGRSADRVLAAR</sequence>
<keyword evidence="5" id="KW-0288">FMN</keyword>
<keyword evidence="9" id="KW-0274">FAD</keyword>
<dbReference type="CDD" id="cd02064">
    <property type="entry name" value="FAD_synthetase_N"/>
    <property type="match status" value="1"/>
</dbReference>
<comment type="catalytic activity">
    <reaction evidence="11">
        <text>FMN + ATP + H(+) = FAD + diphosphate</text>
        <dbReference type="Rhea" id="RHEA:17237"/>
        <dbReference type="ChEBI" id="CHEBI:15378"/>
        <dbReference type="ChEBI" id="CHEBI:30616"/>
        <dbReference type="ChEBI" id="CHEBI:33019"/>
        <dbReference type="ChEBI" id="CHEBI:57692"/>
        <dbReference type="ChEBI" id="CHEBI:58210"/>
        <dbReference type="EC" id="2.7.7.2"/>
    </reaction>
</comment>
<proteinExistence type="inferred from homology"/>
<accession>A0A2R7Z0W5</accession>
<dbReference type="OrthoDB" id="9803667at2"/>
<dbReference type="EC" id="2.7.7.2" evidence="3"/>
<name>A0A2R7Z0W5_9ACTN</name>
<feature type="domain" description="FAD synthetase" evidence="12">
    <location>
        <begin position="25"/>
        <end position="176"/>
    </location>
</feature>
<dbReference type="PANTHER" id="PTHR22749">
    <property type="entry name" value="RIBOFLAVIN KINASE/FMN ADENYLYLTRANSFERASE"/>
    <property type="match status" value="1"/>
</dbReference>
<evidence type="ECO:0000256" key="3">
    <source>
        <dbReference type="ARBA" id="ARBA00012393"/>
    </source>
</evidence>
<dbReference type="PANTHER" id="PTHR22749:SF6">
    <property type="entry name" value="RIBOFLAVIN KINASE"/>
    <property type="match status" value="1"/>
</dbReference>
<reference evidence="13 14" key="1">
    <citation type="submission" date="2018-03" db="EMBL/GenBank/DDBJ databases">
        <authorList>
            <person name="Keele B.F."/>
        </authorList>
    </citation>
    <scope>NUCLEOTIDE SEQUENCE [LARGE SCALE GENOMIC DNA]</scope>
    <source>
        <strain evidence="13 14">IB-3</strain>
    </source>
</reference>
<keyword evidence="10" id="KW-0067">ATP-binding</keyword>
<evidence type="ECO:0000256" key="1">
    <source>
        <dbReference type="ARBA" id="ARBA00004726"/>
    </source>
</evidence>
<evidence type="ECO:0000256" key="10">
    <source>
        <dbReference type="ARBA" id="ARBA00022840"/>
    </source>
</evidence>
<dbReference type="AlphaFoldDB" id="A0A2R7Z0W5"/>
<evidence type="ECO:0000256" key="8">
    <source>
        <dbReference type="ARBA" id="ARBA00022741"/>
    </source>
</evidence>
<dbReference type="GO" id="GO:0005524">
    <property type="term" value="F:ATP binding"/>
    <property type="evidence" value="ECO:0007669"/>
    <property type="project" value="UniProtKB-KW"/>
</dbReference>
<comment type="caution">
    <text evidence="13">The sequence shown here is derived from an EMBL/GenBank/DDBJ whole genome shotgun (WGS) entry which is preliminary data.</text>
</comment>
<evidence type="ECO:0000256" key="4">
    <source>
        <dbReference type="ARBA" id="ARBA00022630"/>
    </source>
</evidence>
<evidence type="ECO:0000259" key="12">
    <source>
        <dbReference type="Pfam" id="PF06574"/>
    </source>
</evidence>
<dbReference type="EMBL" id="PYXZ01000001">
    <property type="protein sequence ID" value="PUA82263.1"/>
    <property type="molecule type" value="Genomic_DNA"/>
</dbReference>
<dbReference type="GO" id="GO:0006747">
    <property type="term" value="P:FAD biosynthetic process"/>
    <property type="evidence" value="ECO:0007669"/>
    <property type="project" value="UniProtKB-UniPathway"/>
</dbReference>
<organism evidence="13 14">
    <name type="scientific">Nocardioides currus</name>
    <dbReference type="NCBI Taxonomy" id="2133958"/>
    <lineage>
        <taxon>Bacteria</taxon>
        <taxon>Bacillati</taxon>
        <taxon>Actinomycetota</taxon>
        <taxon>Actinomycetes</taxon>
        <taxon>Propionibacteriales</taxon>
        <taxon>Nocardioidaceae</taxon>
        <taxon>Nocardioides</taxon>
    </lineage>
</organism>
<gene>
    <name evidence="13" type="ORF">C7S10_00430</name>
</gene>
<evidence type="ECO:0000256" key="5">
    <source>
        <dbReference type="ARBA" id="ARBA00022643"/>
    </source>
</evidence>
<dbReference type="GO" id="GO:0009398">
    <property type="term" value="P:FMN biosynthetic process"/>
    <property type="evidence" value="ECO:0007669"/>
    <property type="project" value="TreeGrafter"/>
</dbReference>
<dbReference type="InterPro" id="IPR023468">
    <property type="entry name" value="Riboflavin_kinase"/>
</dbReference>
<dbReference type="GO" id="GO:0009231">
    <property type="term" value="P:riboflavin biosynthetic process"/>
    <property type="evidence" value="ECO:0007669"/>
    <property type="project" value="InterPro"/>
</dbReference>
<evidence type="ECO:0000256" key="9">
    <source>
        <dbReference type="ARBA" id="ARBA00022827"/>
    </source>
</evidence>
<comment type="similarity">
    <text evidence="2">Belongs to the RibF family.</text>
</comment>
<dbReference type="InterPro" id="IPR014729">
    <property type="entry name" value="Rossmann-like_a/b/a_fold"/>
</dbReference>
<protein>
    <recommendedName>
        <fullName evidence="3">FAD synthase</fullName>
        <ecNumber evidence="3">2.7.7.2</ecNumber>
    </recommendedName>
</protein>
<dbReference type="RefSeq" id="WP_108342450.1">
    <property type="nucleotide sequence ID" value="NZ_PYXZ01000001.1"/>
</dbReference>
<keyword evidence="14" id="KW-1185">Reference proteome</keyword>
<dbReference type="FunFam" id="3.40.50.620:FF:000021">
    <property type="entry name" value="Riboflavin biosynthesis protein"/>
    <property type="match status" value="1"/>
</dbReference>
<evidence type="ECO:0000256" key="6">
    <source>
        <dbReference type="ARBA" id="ARBA00022679"/>
    </source>
</evidence>
<dbReference type="Pfam" id="PF06574">
    <property type="entry name" value="FAD_syn"/>
    <property type="match status" value="1"/>
</dbReference>
<dbReference type="Gene3D" id="3.40.50.620">
    <property type="entry name" value="HUPs"/>
    <property type="match status" value="1"/>
</dbReference>